<evidence type="ECO:0000313" key="1">
    <source>
        <dbReference type="EMBL" id="VDO25002.1"/>
    </source>
</evidence>
<dbReference type="WBParaSite" id="HPLM_0000514401-mRNA-1">
    <property type="protein sequence ID" value="HPLM_0000514401-mRNA-1"/>
    <property type="gene ID" value="HPLM_0000514401"/>
</dbReference>
<organism evidence="3">
    <name type="scientific">Haemonchus placei</name>
    <name type="common">Barber's pole worm</name>
    <dbReference type="NCBI Taxonomy" id="6290"/>
    <lineage>
        <taxon>Eukaryota</taxon>
        <taxon>Metazoa</taxon>
        <taxon>Ecdysozoa</taxon>
        <taxon>Nematoda</taxon>
        <taxon>Chromadorea</taxon>
        <taxon>Rhabditida</taxon>
        <taxon>Rhabditina</taxon>
        <taxon>Rhabditomorpha</taxon>
        <taxon>Strongyloidea</taxon>
        <taxon>Trichostrongylidae</taxon>
        <taxon>Haemonchus</taxon>
    </lineage>
</organism>
<keyword evidence="2" id="KW-1185">Reference proteome</keyword>
<dbReference type="Proteomes" id="UP000268014">
    <property type="component" value="Unassembled WGS sequence"/>
</dbReference>
<gene>
    <name evidence="1" type="ORF">HPLM_LOCUS5136</name>
</gene>
<proteinExistence type="predicted"/>
<name>A0A0N4W5B8_HAEPC</name>
<sequence length="54" mass="5937">MLPSHNGARKDKLEFLPCTSYISCGQGKFYNDSYCSPVEGSQKKFCCGALVLLT</sequence>
<protein>
    <submittedName>
        <fullName evidence="1 3">Uncharacterized protein</fullName>
    </submittedName>
</protein>
<dbReference type="AlphaFoldDB" id="A0A0N4W5B8"/>
<evidence type="ECO:0000313" key="2">
    <source>
        <dbReference type="Proteomes" id="UP000268014"/>
    </source>
</evidence>
<accession>A0A0N4W5B8</accession>
<dbReference type="EMBL" id="UZAF01016294">
    <property type="protein sequence ID" value="VDO25002.1"/>
    <property type="molecule type" value="Genomic_DNA"/>
</dbReference>
<evidence type="ECO:0000313" key="3">
    <source>
        <dbReference type="WBParaSite" id="HPLM_0000514401-mRNA-1"/>
    </source>
</evidence>
<reference evidence="1 2" key="2">
    <citation type="submission" date="2018-11" db="EMBL/GenBank/DDBJ databases">
        <authorList>
            <consortium name="Pathogen Informatics"/>
        </authorList>
    </citation>
    <scope>NUCLEOTIDE SEQUENCE [LARGE SCALE GENOMIC DNA]</scope>
    <source>
        <strain evidence="1 2">MHpl1</strain>
    </source>
</reference>
<reference evidence="3" key="1">
    <citation type="submission" date="2017-02" db="UniProtKB">
        <authorList>
            <consortium name="WormBaseParasite"/>
        </authorList>
    </citation>
    <scope>IDENTIFICATION</scope>
</reference>